<dbReference type="RefSeq" id="WP_229698428.1">
    <property type="nucleotide sequence ID" value="NZ_BMMS01000011.1"/>
</dbReference>
<feature type="compositionally biased region" description="Low complexity" evidence="1">
    <location>
        <begin position="334"/>
        <end position="343"/>
    </location>
</feature>
<reference evidence="2" key="1">
    <citation type="journal article" date="2014" name="Int. J. Syst. Evol. Microbiol.">
        <title>Complete genome sequence of Corynebacterium casei LMG S-19264T (=DSM 44701T), isolated from a smear-ripened cheese.</title>
        <authorList>
            <consortium name="US DOE Joint Genome Institute (JGI-PGF)"/>
            <person name="Walter F."/>
            <person name="Albersmeier A."/>
            <person name="Kalinowski J."/>
            <person name="Ruckert C."/>
        </authorList>
    </citation>
    <scope>NUCLEOTIDE SEQUENCE</scope>
    <source>
        <strain evidence="2">CGMCC 4.7201</strain>
    </source>
</reference>
<evidence type="ECO:0000256" key="1">
    <source>
        <dbReference type="SAM" id="MobiDB-lite"/>
    </source>
</evidence>
<keyword evidence="3" id="KW-1185">Reference proteome</keyword>
<reference evidence="2" key="2">
    <citation type="submission" date="2020-09" db="EMBL/GenBank/DDBJ databases">
        <authorList>
            <person name="Sun Q."/>
            <person name="Zhou Y."/>
        </authorList>
    </citation>
    <scope>NUCLEOTIDE SEQUENCE</scope>
    <source>
        <strain evidence="2">CGMCC 4.7201</strain>
    </source>
</reference>
<dbReference type="PANTHER" id="PTHR37285:SF5">
    <property type="entry name" value="SPORE WALL MATURATION PROTEIN DIT1"/>
    <property type="match status" value="1"/>
</dbReference>
<dbReference type="PIRSF" id="PIRSF037196">
    <property type="entry name" value="Pyoverdine_chromoph_PvcA"/>
    <property type="match status" value="1"/>
</dbReference>
<dbReference type="Pfam" id="PF05141">
    <property type="entry name" value="DIT1_PvcA"/>
    <property type="match status" value="1"/>
</dbReference>
<dbReference type="PANTHER" id="PTHR37285">
    <property type="entry name" value="SPORE WALL MATURATION PROTEIN DIT1"/>
    <property type="match status" value="1"/>
</dbReference>
<dbReference type="EMBL" id="BMMS01000011">
    <property type="protein sequence ID" value="GGO88618.1"/>
    <property type="molecule type" value="Genomic_DNA"/>
</dbReference>
<evidence type="ECO:0000313" key="3">
    <source>
        <dbReference type="Proteomes" id="UP000641932"/>
    </source>
</evidence>
<dbReference type="Gene3D" id="3.30.60.140">
    <property type="match status" value="1"/>
</dbReference>
<dbReference type="InterPro" id="IPR017133">
    <property type="entry name" value="PvcA"/>
</dbReference>
<gene>
    <name evidence="2" type="ORF">GCM10012280_29870</name>
</gene>
<dbReference type="InterPro" id="IPR007817">
    <property type="entry name" value="Isocyanide_synthase_DIT1"/>
</dbReference>
<name>A0A918DYC6_9ACTN</name>
<protein>
    <submittedName>
        <fullName evidence="2">Siderophore biosynthesis-related protein</fullName>
    </submittedName>
</protein>
<evidence type="ECO:0000313" key="2">
    <source>
        <dbReference type="EMBL" id="GGO88618.1"/>
    </source>
</evidence>
<feature type="region of interest" description="Disordered" evidence="1">
    <location>
        <begin position="309"/>
        <end position="343"/>
    </location>
</feature>
<organism evidence="2 3">
    <name type="scientific">Wenjunlia tyrosinilytica</name>
    <dbReference type="NCBI Taxonomy" id="1544741"/>
    <lineage>
        <taxon>Bacteria</taxon>
        <taxon>Bacillati</taxon>
        <taxon>Actinomycetota</taxon>
        <taxon>Actinomycetes</taxon>
        <taxon>Kitasatosporales</taxon>
        <taxon>Streptomycetaceae</taxon>
        <taxon>Wenjunlia</taxon>
    </lineage>
</organism>
<dbReference type="AlphaFoldDB" id="A0A918DYC6"/>
<sequence length="343" mass="37024">MAVVDTAVVAERILASVMRYQRSTGDGDCGGRGMCPACAGAHLPNVVGRVRLGLPVELALPGFPAKSPNRAKVLGAAPDLAERLSLRFLQRLCEEIAGFYEPGAEIVICSDGRVFGDFIGVTDEDIGLYQDGIRQLIADLGADCLRLFNLDDEYRDVPHETMRRRLIERYGEPLDRLREEVRAGGEPQRLYLGVTRFLVEDADTPEYTGSRAALQRECRERAYGVFQRSKAWGGLVADRFPEAVRLSIHPQNCGSPKLGIHLLETADGWLTPWHGVAVEIAGRYVLMKRHQAEAIGARLVLTPGGEPSHFVAPDDAVPPPSLGAGPRVSGGGSETTTSGGAAS</sequence>
<accession>A0A918DYC6</accession>
<dbReference type="Proteomes" id="UP000641932">
    <property type="component" value="Unassembled WGS sequence"/>
</dbReference>
<comment type="caution">
    <text evidence="2">The sequence shown here is derived from an EMBL/GenBank/DDBJ whole genome shotgun (WGS) entry which is preliminary data.</text>
</comment>
<proteinExistence type="predicted"/>